<evidence type="ECO:0000256" key="1">
    <source>
        <dbReference type="SAM" id="MobiDB-lite"/>
    </source>
</evidence>
<gene>
    <name evidence="3" type="ORF">F5X68DRAFT_246416</name>
</gene>
<reference evidence="3" key="1">
    <citation type="journal article" date="2021" name="Nat. Commun.">
        <title>Genetic determinants of endophytism in the Arabidopsis root mycobiome.</title>
        <authorList>
            <person name="Mesny F."/>
            <person name="Miyauchi S."/>
            <person name="Thiergart T."/>
            <person name="Pickel B."/>
            <person name="Atanasova L."/>
            <person name="Karlsson M."/>
            <person name="Huettel B."/>
            <person name="Barry K.W."/>
            <person name="Haridas S."/>
            <person name="Chen C."/>
            <person name="Bauer D."/>
            <person name="Andreopoulos W."/>
            <person name="Pangilinan J."/>
            <person name="LaButti K."/>
            <person name="Riley R."/>
            <person name="Lipzen A."/>
            <person name="Clum A."/>
            <person name="Drula E."/>
            <person name="Henrissat B."/>
            <person name="Kohler A."/>
            <person name="Grigoriev I.V."/>
            <person name="Martin F.M."/>
            <person name="Hacquard S."/>
        </authorList>
    </citation>
    <scope>NUCLEOTIDE SEQUENCE</scope>
    <source>
        <strain evidence="3">MPI-SDFR-AT-0117</strain>
    </source>
</reference>
<dbReference type="PANTHER" id="PTHR38123:SF6">
    <property type="entry name" value="CELL WALL SERINE-THREONINE-RICH GALACTOMANNOPROTEIN MP1 (AFU_ORTHOLOGUE AFUA_4G03240)"/>
    <property type="match status" value="1"/>
</dbReference>
<organism evidence="3 4">
    <name type="scientific">Plectosphaerella plurivora</name>
    <dbReference type="NCBI Taxonomy" id="936078"/>
    <lineage>
        <taxon>Eukaryota</taxon>
        <taxon>Fungi</taxon>
        <taxon>Dikarya</taxon>
        <taxon>Ascomycota</taxon>
        <taxon>Pezizomycotina</taxon>
        <taxon>Sordariomycetes</taxon>
        <taxon>Hypocreomycetidae</taxon>
        <taxon>Glomerellales</taxon>
        <taxon>Plectosphaerellaceae</taxon>
        <taxon>Plectosphaerella</taxon>
    </lineage>
</organism>
<dbReference type="AlphaFoldDB" id="A0A9P8V568"/>
<dbReference type="InterPro" id="IPR021054">
    <property type="entry name" value="Cell_wall_mannoprotein_1"/>
</dbReference>
<accession>A0A9P8V568</accession>
<evidence type="ECO:0000313" key="4">
    <source>
        <dbReference type="Proteomes" id="UP000770015"/>
    </source>
</evidence>
<keyword evidence="4" id="KW-1185">Reference proteome</keyword>
<dbReference type="Gene3D" id="1.20.1280.140">
    <property type="match status" value="1"/>
</dbReference>
<proteinExistence type="predicted"/>
<dbReference type="Pfam" id="PF12296">
    <property type="entry name" value="HsbA"/>
    <property type="match status" value="1"/>
</dbReference>
<feature type="chain" id="PRO_5040146960" evidence="2">
    <location>
        <begin position="19"/>
        <end position="231"/>
    </location>
</feature>
<comment type="caution">
    <text evidence="3">The sequence shown here is derived from an EMBL/GenBank/DDBJ whole genome shotgun (WGS) entry which is preliminary data.</text>
</comment>
<sequence>MQLSNVFVQALLAGSAAAQLATIQAAITTVQTSLGELTTAVKGLNAADANTAAPILAASTKVQSTLKTATTQVQGAEALGLMEALGLQNTAGELVTAVQGTVSALTAKKADLDKLGVTAIAVKTLQDQQQASSALSTAIVSKVPAIGKNIAQQSIAEIDTAIKGGITALQAGGAATPAPGGGAAPAPAPARPGAPARNGTAPAPARPAARPAARVRRAHARSLPVALALDA</sequence>
<protein>
    <submittedName>
        <fullName evidence="3">Hydrophobic surface binding protein A-domain-containing protein</fullName>
    </submittedName>
</protein>
<evidence type="ECO:0000256" key="2">
    <source>
        <dbReference type="SAM" id="SignalP"/>
    </source>
</evidence>
<feature type="compositionally biased region" description="Low complexity" evidence="1">
    <location>
        <begin position="193"/>
        <end position="212"/>
    </location>
</feature>
<dbReference type="Proteomes" id="UP000770015">
    <property type="component" value="Unassembled WGS sequence"/>
</dbReference>
<dbReference type="OrthoDB" id="2422134at2759"/>
<keyword evidence="2" id="KW-0732">Signal</keyword>
<name>A0A9P8V568_9PEZI</name>
<feature type="region of interest" description="Disordered" evidence="1">
    <location>
        <begin position="173"/>
        <end position="217"/>
    </location>
</feature>
<dbReference type="EMBL" id="JAGSXJ010000025">
    <property type="protein sequence ID" value="KAH6675275.1"/>
    <property type="molecule type" value="Genomic_DNA"/>
</dbReference>
<feature type="signal peptide" evidence="2">
    <location>
        <begin position="1"/>
        <end position="18"/>
    </location>
</feature>
<dbReference type="GO" id="GO:0005576">
    <property type="term" value="C:extracellular region"/>
    <property type="evidence" value="ECO:0007669"/>
    <property type="project" value="TreeGrafter"/>
</dbReference>
<dbReference type="PANTHER" id="PTHR38123">
    <property type="entry name" value="CELL WALL SERINE-THREONINE-RICH GALACTOMANNOPROTEIN MP1 (AFU_ORTHOLOGUE AFUA_4G03240)"/>
    <property type="match status" value="1"/>
</dbReference>
<evidence type="ECO:0000313" key="3">
    <source>
        <dbReference type="EMBL" id="KAH6675275.1"/>
    </source>
</evidence>